<evidence type="ECO:0000313" key="1">
    <source>
        <dbReference type="EMBL" id="KAI0028077.1"/>
    </source>
</evidence>
<reference evidence="1" key="2">
    <citation type="journal article" date="2022" name="New Phytol.">
        <title>Evolutionary transition to the ectomycorrhizal habit in the genomes of a hyperdiverse lineage of mushroom-forming fungi.</title>
        <authorList>
            <person name="Looney B."/>
            <person name="Miyauchi S."/>
            <person name="Morin E."/>
            <person name="Drula E."/>
            <person name="Courty P.E."/>
            <person name="Kohler A."/>
            <person name="Kuo A."/>
            <person name="LaButti K."/>
            <person name="Pangilinan J."/>
            <person name="Lipzen A."/>
            <person name="Riley R."/>
            <person name="Andreopoulos W."/>
            <person name="He G."/>
            <person name="Johnson J."/>
            <person name="Nolan M."/>
            <person name="Tritt A."/>
            <person name="Barry K.W."/>
            <person name="Grigoriev I.V."/>
            <person name="Nagy L.G."/>
            <person name="Hibbett D."/>
            <person name="Henrissat B."/>
            <person name="Matheny P.B."/>
            <person name="Labbe J."/>
            <person name="Martin F.M."/>
        </authorList>
    </citation>
    <scope>NUCLEOTIDE SEQUENCE</scope>
    <source>
        <strain evidence="1">EC-137</strain>
    </source>
</reference>
<proteinExistence type="predicted"/>
<accession>A0ACB8Q8M8</accession>
<comment type="caution">
    <text evidence="1">The sequence shown here is derived from an EMBL/GenBank/DDBJ whole genome shotgun (WGS) entry which is preliminary data.</text>
</comment>
<name>A0ACB8Q8M8_9AGAM</name>
<evidence type="ECO:0000313" key="2">
    <source>
        <dbReference type="Proteomes" id="UP000814128"/>
    </source>
</evidence>
<reference evidence="1" key="1">
    <citation type="submission" date="2021-02" db="EMBL/GenBank/DDBJ databases">
        <authorList>
            <consortium name="DOE Joint Genome Institute"/>
            <person name="Ahrendt S."/>
            <person name="Looney B.P."/>
            <person name="Miyauchi S."/>
            <person name="Morin E."/>
            <person name="Drula E."/>
            <person name="Courty P.E."/>
            <person name="Chicoki N."/>
            <person name="Fauchery L."/>
            <person name="Kohler A."/>
            <person name="Kuo A."/>
            <person name="Labutti K."/>
            <person name="Pangilinan J."/>
            <person name="Lipzen A."/>
            <person name="Riley R."/>
            <person name="Andreopoulos W."/>
            <person name="He G."/>
            <person name="Johnson J."/>
            <person name="Barry K.W."/>
            <person name="Grigoriev I.V."/>
            <person name="Nagy L."/>
            <person name="Hibbett D."/>
            <person name="Henrissat B."/>
            <person name="Matheny P.B."/>
            <person name="Labbe J."/>
            <person name="Martin F."/>
        </authorList>
    </citation>
    <scope>NUCLEOTIDE SEQUENCE</scope>
    <source>
        <strain evidence="1">EC-137</strain>
    </source>
</reference>
<dbReference type="EMBL" id="MU273796">
    <property type="protein sequence ID" value="KAI0028077.1"/>
    <property type="molecule type" value="Genomic_DNA"/>
</dbReference>
<gene>
    <name evidence="1" type="ORF">K488DRAFT_74058</name>
</gene>
<sequence>MFIARVFQLAALLASTASASPAPQLARQTSLYTVQYEEWTVLTLPIHCYGSPNATGHFDIGPCAELVEPGHGFRLTPQWPVDSNCTVRFWTGAGCTGFSSATYNITNNEESACILPFARFASPELIPYPLVSAQVICSEK</sequence>
<organism evidence="1 2">
    <name type="scientific">Vararia minispora EC-137</name>
    <dbReference type="NCBI Taxonomy" id="1314806"/>
    <lineage>
        <taxon>Eukaryota</taxon>
        <taxon>Fungi</taxon>
        <taxon>Dikarya</taxon>
        <taxon>Basidiomycota</taxon>
        <taxon>Agaricomycotina</taxon>
        <taxon>Agaricomycetes</taxon>
        <taxon>Russulales</taxon>
        <taxon>Lachnocladiaceae</taxon>
        <taxon>Vararia</taxon>
    </lineage>
</organism>
<dbReference type="Proteomes" id="UP000814128">
    <property type="component" value="Unassembled WGS sequence"/>
</dbReference>
<protein>
    <submittedName>
        <fullName evidence="1">Uncharacterized protein</fullName>
    </submittedName>
</protein>
<keyword evidence="2" id="KW-1185">Reference proteome</keyword>